<dbReference type="EMBL" id="ADFV01103977">
    <property type="status" value="NOT_ANNOTATED_CDS"/>
    <property type="molecule type" value="Genomic_DNA"/>
</dbReference>
<dbReference type="InParanoid" id="G1S6N2"/>
<dbReference type="InterPro" id="IPR017330">
    <property type="entry name" value="SPAG7"/>
</dbReference>
<dbReference type="Ensembl" id="ENSNLET00000022246.2">
    <property type="protein sequence ID" value="ENSNLEP00000021171.2"/>
    <property type="gene ID" value="ENSNLEG00000017451.2"/>
</dbReference>
<feature type="compositionally biased region" description="Basic and acidic residues" evidence="1">
    <location>
        <begin position="21"/>
        <end position="43"/>
    </location>
</feature>
<organism evidence="2 3">
    <name type="scientific">Nomascus leucogenys</name>
    <name type="common">Northern white-cheeked gibbon</name>
    <name type="synonym">Hylobates leucogenys</name>
    <dbReference type="NCBI Taxonomy" id="61853"/>
    <lineage>
        <taxon>Eukaryota</taxon>
        <taxon>Metazoa</taxon>
        <taxon>Chordata</taxon>
        <taxon>Craniata</taxon>
        <taxon>Vertebrata</taxon>
        <taxon>Euteleostomi</taxon>
        <taxon>Mammalia</taxon>
        <taxon>Eutheria</taxon>
        <taxon>Euarchontoglires</taxon>
        <taxon>Primates</taxon>
        <taxon>Haplorrhini</taxon>
        <taxon>Catarrhini</taxon>
        <taxon>Hylobatidae</taxon>
        <taxon>Nomascus</taxon>
    </lineage>
</organism>
<dbReference type="EMBL" id="ADFV01103979">
    <property type="status" value="NOT_ANNOTATED_CDS"/>
    <property type="molecule type" value="Genomic_DNA"/>
</dbReference>
<keyword evidence="3" id="KW-1185">Reference proteome</keyword>
<dbReference type="eggNOG" id="ENOG502QW1E">
    <property type="taxonomic scope" value="Eukaryota"/>
</dbReference>
<name>G1S6N2_NOMLE</name>
<dbReference type="FunCoup" id="G1S6N2">
    <property type="interactions" value="545"/>
</dbReference>
<dbReference type="HOGENOM" id="CLU_2612291_0_0_1"/>
<sequence>MADLLGSILSSMEKPPSLGDQETRRKAREQAARLKKLQEQEKQQKVEFRKRVRTTGVIKGDAWKPVAWSKKRAAQQGPVVVSPASDYKDKYSHLIGKGAAKDAAHMLQANKTYGCVPVANKRDTRSIEEAMNEIRAKKRLRQSGEELPPTS</sequence>
<dbReference type="EMBL" id="ADFV01103978">
    <property type="status" value="NOT_ANNOTATED_CDS"/>
    <property type="molecule type" value="Genomic_DNA"/>
</dbReference>
<evidence type="ECO:0000313" key="2">
    <source>
        <dbReference type="Ensembl" id="ENSNLEP00000021171.2"/>
    </source>
</evidence>
<evidence type="ECO:0000313" key="3">
    <source>
        <dbReference type="Proteomes" id="UP000001073"/>
    </source>
</evidence>
<dbReference type="PANTHER" id="PTHR13498:SF3">
    <property type="entry name" value="SPERM-ASSOCIATED ANTIGEN 7"/>
    <property type="match status" value="1"/>
</dbReference>
<accession>G1S6N2</accession>
<dbReference type="Proteomes" id="UP000001073">
    <property type="component" value="Chromosome 19"/>
</dbReference>
<reference evidence="2" key="3">
    <citation type="submission" date="2025-09" db="UniProtKB">
        <authorList>
            <consortium name="Ensembl"/>
        </authorList>
    </citation>
    <scope>IDENTIFICATION</scope>
</reference>
<reference evidence="2 3" key="1">
    <citation type="submission" date="2012-10" db="EMBL/GenBank/DDBJ databases">
        <authorList>
            <consortium name="Gibbon Genome Sequencing Consortium"/>
        </authorList>
    </citation>
    <scope>NUCLEOTIDE SEQUENCE [LARGE SCALE GENOMIC DNA]</scope>
</reference>
<feature type="region of interest" description="Disordered" evidence="1">
    <location>
        <begin position="1"/>
        <end position="43"/>
    </location>
</feature>
<proteinExistence type="predicted"/>
<evidence type="ECO:0000256" key="1">
    <source>
        <dbReference type="SAM" id="MobiDB-lite"/>
    </source>
</evidence>
<dbReference type="GeneTree" id="ENSGT00390000001520"/>
<protein>
    <submittedName>
        <fullName evidence="2">Uncharacterized protein</fullName>
    </submittedName>
</protein>
<dbReference type="AlphaFoldDB" id="G1S6N2"/>
<dbReference type="EMBL" id="ADFV01103980">
    <property type="status" value="NOT_ANNOTATED_CDS"/>
    <property type="molecule type" value="Genomic_DNA"/>
</dbReference>
<dbReference type="PANTHER" id="PTHR13498">
    <property type="entry name" value="SPERM ASSOCIATED ANTIGEN 7"/>
    <property type="match status" value="1"/>
</dbReference>
<reference evidence="2" key="2">
    <citation type="submission" date="2025-08" db="UniProtKB">
        <authorList>
            <consortium name="Ensembl"/>
        </authorList>
    </citation>
    <scope>IDENTIFICATION</scope>
</reference>